<keyword evidence="1" id="KW-0175">Coiled coil</keyword>
<comment type="caution">
    <text evidence="2">The sequence shown here is derived from an EMBL/GenBank/DDBJ whole genome shotgun (WGS) entry which is preliminary data.</text>
</comment>
<dbReference type="SUPFAM" id="SSF48403">
    <property type="entry name" value="Ankyrin repeat"/>
    <property type="match status" value="1"/>
</dbReference>
<keyword evidence="3" id="KW-1185">Reference proteome</keyword>
<reference evidence="2 3" key="1">
    <citation type="submission" date="2023-10" db="EMBL/GenBank/DDBJ databases">
        <title>Draft genome sequence of Xylaria bambusicola isolate GMP-LS, the root and basal stem rot pathogen of sugarcane in Indonesia.</title>
        <authorList>
            <person name="Selvaraj P."/>
            <person name="Muralishankar V."/>
            <person name="Muruganantham S."/>
            <person name="Sp S."/>
            <person name="Haryani S."/>
            <person name="Lau K.J.X."/>
            <person name="Naqvi N.I."/>
        </authorList>
    </citation>
    <scope>NUCLEOTIDE SEQUENCE [LARGE SCALE GENOMIC DNA]</scope>
    <source>
        <strain evidence="2">GMP-LS</strain>
    </source>
</reference>
<feature type="coiled-coil region" evidence="1">
    <location>
        <begin position="1079"/>
        <end position="1106"/>
    </location>
</feature>
<evidence type="ECO:0000313" key="2">
    <source>
        <dbReference type="EMBL" id="KAK5635392.1"/>
    </source>
</evidence>
<evidence type="ECO:0000313" key="3">
    <source>
        <dbReference type="Proteomes" id="UP001305414"/>
    </source>
</evidence>
<evidence type="ECO:0000256" key="1">
    <source>
        <dbReference type="SAM" id="Coils"/>
    </source>
</evidence>
<sequence length="1191" mass="135420">MAEAFGITASVAGILSLGLELFKGINIYIGAVRGRDEEVGAIRRQIKTFQGSLEILKGALQDLDMKHQTAGNIVKAALEAGELELKTLKDFMDKLTDSTSQSQSIESILKHASKKLAYPFHEKNLETLQQRLDRANVSLDAAIRALDLLLIYRKIISSIEKSSAHALGQLSFLSTISATNNSTSLSIKTSLDTFIPRTDQALIEVDNSLRTSLPVIQKSLDSISETLLRHEVKLTSKLQEAQNELRENIGDVPNQSGSLISIMNTLGSTQTERRGLSPELFTNASRAVQILNDLSEKKESDTPQLLHASAEQRALYRLISSPAQLEELLALYQSNDGMKYQFTIEEGKKNPEHLASNILDQNKYTPTCICRRQHESSRSYRRLGSLSFNMVRSIHWKHLPECRFSRSEVISKSDSIRLTYSGLQWLLSKAVELSISLGTGSGGLSISPTITLRPVVNENEAPVFQSLGLLLSFTWNKRPKHEVEKFTEMVANRILRQYISRKSSPYEVNSRGESALHIWVDILLLPYHSMPHGLTVRYTKFLVILRRSWGGYEGFFTSMTQLLLDAGLQISLCDEQGGSAGARLLKADPNGVVDFGRLMSILCEEAPEASILENYKLSRLYSKDDLVKVSHSLRYSIDAINSCGPLSTAVIFGNEAKVKEIITRFPFTIFERNLLGQTPFHLAADKPRMLRLLMTIVTPQERDMTDGNKDYALDYSLRLSSTNCEKGSSWISCSSCPCTECVEIFLDCGWRYRLDSLLSGMSHAARLKMINHIASQREVLRDLGRQFLPWIEIDRHRLNEPQILDYYAHRVAKLLDRDGIVVPASVWATLPTAKDPSSLYTSIYYDTDRNFESNSGHRLVELLYDKGFRDIDEIDSRGHSPLLIYVATYHFPTRFRRPSHCLWLIHHGANILRSWAPGNSRSLCSYKCNGWVLAHLILNCIPFDHGYFRENREWYDSSDFRQSEVESYRQLVSLVAPLDQRDECHCRCSQGGCPTIKLLFKRVWNDNIYTVCAHDAYNPELLITSSSVPIMAKIISSFLRNLTVDLSKWDRVVALALRYFTFETLELQHTCCNIPYEECQLSEEEIMEIEDENRQKLDRLELLLQDFQVGYSSFEIPDGQGDKFTSFLNTEWSPRMQQELADMEALQMTEDEKLRAEEIGVRWGPEPEVRNKREPSNFEYWLKELDEIIPE</sequence>
<gene>
    <name evidence="2" type="ORF">RRF57_011104</name>
</gene>
<accession>A0AAN7Z9X0</accession>
<proteinExistence type="predicted"/>
<dbReference type="AlphaFoldDB" id="A0AAN7Z9X0"/>
<name>A0AAN7Z9X0_9PEZI</name>
<dbReference type="Gene3D" id="1.25.40.20">
    <property type="entry name" value="Ankyrin repeat-containing domain"/>
    <property type="match status" value="1"/>
</dbReference>
<organism evidence="2 3">
    <name type="scientific">Xylaria bambusicola</name>
    <dbReference type="NCBI Taxonomy" id="326684"/>
    <lineage>
        <taxon>Eukaryota</taxon>
        <taxon>Fungi</taxon>
        <taxon>Dikarya</taxon>
        <taxon>Ascomycota</taxon>
        <taxon>Pezizomycotina</taxon>
        <taxon>Sordariomycetes</taxon>
        <taxon>Xylariomycetidae</taxon>
        <taxon>Xylariales</taxon>
        <taxon>Xylariaceae</taxon>
        <taxon>Xylaria</taxon>
    </lineage>
</organism>
<protein>
    <recommendedName>
        <fullName evidence="4">Fungal N-terminal domain-containing protein</fullName>
    </recommendedName>
</protein>
<dbReference type="InterPro" id="IPR036770">
    <property type="entry name" value="Ankyrin_rpt-contain_sf"/>
</dbReference>
<evidence type="ECO:0008006" key="4">
    <source>
        <dbReference type="Google" id="ProtNLM"/>
    </source>
</evidence>
<dbReference type="Proteomes" id="UP001305414">
    <property type="component" value="Unassembled WGS sequence"/>
</dbReference>
<dbReference type="EMBL" id="JAWHQM010000052">
    <property type="protein sequence ID" value="KAK5635392.1"/>
    <property type="molecule type" value="Genomic_DNA"/>
</dbReference>